<feature type="compositionally biased region" description="Basic and acidic residues" evidence="1">
    <location>
        <begin position="1"/>
        <end position="17"/>
    </location>
</feature>
<organism evidence="2 3">
    <name type="scientific">Eumeta variegata</name>
    <name type="common">Bagworm moth</name>
    <name type="synonym">Eumeta japonica</name>
    <dbReference type="NCBI Taxonomy" id="151549"/>
    <lineage>
        <taxon>Eukaryota</taxon>
        <taxon>Metazoa</taxon>
        <taxon>Ecdysozoa</taxon>
        <taxon>Arthropoda</taxon>
        <taxon>Hexapoda</taxon>
        <taxon>Insecta</taxon>
        <taxon>Pterygota</taxon>
        <taxon>Neoptera</taxon>
        <taxon>Endopterygota</taxon>
        <taxon>Lepidoptera</taxon>
        <taxon>Glossata</taxon>
        <taxon>Ditrysia</taxon>
        <taxon>Tineoidea</taxon>
        <taxon>Psychidae</taxon>
        <taxon>Oiketicinae</taxon>
        <taxon>Eumeta</taxon>
    </lineage>
</organism>
<name>A0A4C1WN95_EUMVA</name>
<dbReference type="EMBL" id="BGZK01000604">
    <property type="protein sequence ID" value="GBP52493.1"/>
    <property type="molecule type" value="Genomic_DNA"/>
</dbReference>
<protein>
    <submittedName>
        <fullName evidence="2">Uncharacterized protein</fullName>
    </submittedName>
</protein>
<reference evidence="2 3" key="1">
    <citation type="journal article" date="2019" name="Commun. Biol.">
        <title>The bagworm genome reveals a unique fibroin gene that provides high tensile strength.</title>
        <authorList>
            <person name="Kono N."/>
            <person name="Nakamura H."/>
            <person name="Ohtoshi R."/>
            <person name="Tomita M."/>
            <person name="Numata K."/>
            <person name="Arakawa K."/>
        </authorList>
    </citation>
    <scope>NUCLEOTIDE SEQUENCE [LARGE SCALE GENOMIC DNA]</scope>
</reference>
<evidence type="ECO:0000256" key="1">
    <source>
        <dbReference type="SAM" id="MobiDB-lite"/>
    </source>
</evidence>
<gene>
    <name evidence="2" type="ORF">EVAR_32049_1</name>
</gene>
<evidence type="ECO:0000313" key="2">
    <source>
        <dbReference type="EMBL" id="GBP52493.1"/>
    </source>
</evidence>
<sequence>MEIKWKSFRGRSPEKLTPKTAAASRSRIRPQSGFDSRTTSFSIKAIGLRMQIAHAHRGSSIVTDRLLSARCGHPRRPGGRDVAACLCKSVLLRARGCGWRMRPAIDRPSTTRSRDALSRTPSRDSDYACR</sequence>
<feature type="region of interest" description="Disordered" evidence="1">
    <location>
        <begin position="102"/>
        <end position="130"/>
    </location>
</feature>
<comment type="caution">
    <text evidence="2">The sequence shown here is derived from an EMBL/GenBank/DDBJ whole genome shotgun (WGS) entry which is preliminary data.</text>
</comment>
<feature type="compositionally biased region" description="Basic and acidic residues" evidence="1">
    <location>
        <begin position="112"/>
        <end position="130"/>
    </location>
</feature>
<dbReference type="AlphaFoldDB" id="A0A4C1WN95"/>
<evidence type="ECO:0000313" key="3">
    <source>
        <dbReference type="Proteomes" id="UP000299102"/>
    </source>
</evidence>
<feature type="region of interest" description="Disordered" evidence="1">
    <location>
        <begin position="1"/>
        <end position="36"/>
    </location>
</feature>
<accession>A0A4C1WN95</accession>
<dbReference type="Proteomes" id="UP000299102">
    <property type="component" value="Unassembled WGS sequence"/>
</dbReference>
<keyword evidence="3" id="KW-1185">Reference proteome</keyword>
<proteinExistence type="predicted"/>